<dbReference type="GO" id="GO:0044780">
    <property type="term" value="P:bacterial-type flagellum assembly"/>
    <property type="evidence" value="ECO:0007669"/>
    <property type="project" value="InterPro"/>
</dbReference>
<dbReference type="Proteomes" id="UP000473531">
    <property type="component" value="Unassembled WGS sequence"/>
</dbReference>
<dbReference type="Gene3D" id="6.10.140.1940">
    <property type="match status" value="1"/>
</dbReference>
<evidence type="ECO:0000313" key="2">
    <source>
        <dbReference type="Proteomes" id="UP000473531"/>
    </source>
</evidence>
<gene>
    <name evidence="1" type="ORF">GRI44_02690</name>
</gene>
<sequence length="132" mass="14113">MRTGTDMLALATPKAAYRRVERDAAILGSDARALSLYCFDELETSLASALHANRTGAYARRGTALSGAIGAISALRTGTDPGHALAAAMHALFDAADRSLRASMVDFRPLSLEAIRQDFTEIRLAMFGARQI</sequence>
<dbReference type="EMBL" id="WTYU01000001">
    <property type="protein sequence ID" value="MXP13661.1"/>
    <property type="molecule type" value="Genomic_DNA"/>
</dbReference>
<evidence type="ECO:0000313" key="1">
    <source>
        <dbReference type="EMBL" id="MXP13661.1"/>
    </source>
</evidence>
<accession>A0A6L7GG64</accession>
<dbReference type="InterPro" id="IPR036584">
    <property type="entry name" value="FliS_sf"/>
</dbReference>
<proteinExistence type="predicted"/>
<dbReference type="OrthoDB" id="7355300at2"/>
<protein>
    <recommendedName>
        <fullName evidence="3">Flagellin</fullName>
    </recommendedName>
</protein>
<keyword evidence="2" id="KW-1185">Reference proteome</keyword>
<dbReference type="SUPFAM" id="SSF101116">
    <property type="entry name" value="Flagellar export chaperone FliS"/>
    <property type="match status" value="1"/>
</dbReference>
<comment type="caution">
    <text evidence="1">The sequence shown here is derived from an EMBL/GenBank/DDBJ whole genome shotgun (WGS) entry which is preliminary data.</text>
</comment>
<name>A0A6L7GG64_9SPHN</name>
<reference evidence="1 2" key="1">
    <citation type="submission" date="2019-12" db="EMBL/GenBank/DDBJ databases">
        <title>Genomic-based taxomic classification of the family Erythrobacteraceae.</title>
        <authorList>
            <person name="Xu L."/>
        </authorList>
    </citation>
    <scope>NUCLEOTIDE SEQUENCE [LARGE SCALE GENOMIC DNA]</scope>
    <source>
        <strain evidence="1 2">KCTC 52259</strain>
    </source>
</reference>
<dbReference type="AlphaFoldDB" id="A0A6L7GG64"/>
<evidence type="ECO:0008006" key="3">
    <source>
        <dbReference type="Google" id="ProtNLM"/>
    </source>
</evidence>
<dbReference type="RefSeq" id="WP_160599914.1">
    <property type="nucleotide sequence ID" value="NZ_WTYU01000001.1"/>
</dbReference>
<organism evidence="1 2">
    <name type="scientific">Allopontixanthobacter confluentis</name>
    <dbReference type="NCBI Taxonomy" id="1849021"/>
    <lineage>
        <taxon>Bacteria</taxon>
        <taxon>Pseudomonadati</taxon>
        <taxon>Pseudomonadota</taxon>
        <taxon>Alphaproteobacteria</taxon>
        <taxon>Sphingomonadales</taxon>
        <taxon>Erythrobacteraceae</taxon>
        <taxon>Allopontixanthobacter</taxon>
    </lineage>
</organism>